<dbReference type="InterPro" id="IPR008920">
    <property type="entry name" value="TF_FadR/GntR_C"/>
</dbReference>
<evidence type="ECO:0000259" key="4">
    <source>
        <dbReference type="PROSITE" id="PS50949"/>
    </source>
</evidence>
<dbReference type="EMBL" id="BAAAQR010000001">
    <property type="protein sequence ID" value="GAA2138090.1"/>
    <property type="molecule type" value="Genomic_DNA"/>
</dbReference>
<dbReference type="CDD" id="cd07377">
    <property type="entry name" value="WHTH_GntR"/>
    <property type="match status" value="1"/>
</dbReference>
<organism evidence="5 6">
    <name type="scientific">Nocardioides koreensis</name>
    <dbReference type="NCBI Taxonomy" id="433651"/>
    <lineage>
        <taxon>Bacteria</taxon>
        <taxon>Bacillati</taxon>
        <taxon>Actinomycetota</taxon>
        <taxon>Actinomycetes</taxon>
        <taxon>Propionibacteriales</taxon>
        <taxon>Nocardioidaceae</taxon>
        <taxon>Nocardioides</taxon>
    </lineage>
</organism>
<dbReference type="SMART" id="SM00345">
    <property type="entry name" value="HTH_GNTR"/>
    <property type="match status" value="1"/>
</dbReference>
<dbReference type="InterPro" id="IPR036390">
    <property type="entry name" value="WH_DNA-bd_sf"/>
</dbReference>
<dbReference type="PANTHER" id="PTHR43537">
    <property type="entry name" value="TRANSCRIPTIONAL REGULATOR, GNTR FAMILY"/>
    <property type="match status" value="1"/>
</dbReference>
<keyword evidence="3" id="KW-0804">Transcription</keyword>
<dbReference type="InterPro" id="IPR036388">
    <property type="entry name" value="WH-like_DNA-bd_sf"/>
</dbReference>
<evidence type="ECO:0000256" key="1">
    <source>
        <dbReference type="ARBA" id="ARBA00023015"/>
    </source>
</evidence>
<dbReference type="RefSeq" id="WP_344147266.1">
    <property type="nucleotide sequence ID" value="NZ_BAAAQR010000001.1"/>
</dbReference>
<keyword evidence="2" id="KW-0238">DNA-binding</keyword>
<protein>
    <submittedName>
        <fullName evidence="5">GntR family transcriptional regulator</fullName>
    </submittedName>
</protein>
<dbReference type="InterPro" id="IPR000524">
    <property type="entry name" value="Tscrpt_reg_HTH_GntR"/>
</dbReference>
<sequence>MRGIPEKAPPYDALSKYLPDDLHRGRTTEAVTDALREAILDGVMPPNTWLREDELAKAFNVSRTPVREALRRLADEDLAVKTTNHGTVVAPLSLEDILALYVVRENLEGVAARLAALRSPPGLVAQLDEIGDRMREAAEQGDMPALSRSNLEWHRALREGASNTYLDRFLAQVEHAVRRMPFSTLSHHGRAEEAVREHDAVTRAIEKGDGDEAERLARAHMRRAREIRIAVLLGT</sequence>
<dbReference type="PANTHER" id="PTHR43537:SF49">
    <property type="entry name" value="TRANSCRIPTIONAL REGULATORY PROTEIN"/>
    <property type="match status" value="1"/>
</dbReference>
<keyword evidence="6" id="KW-1185">Reference proteome</keyword>
<dbReference type="InterPro" id="IPR011711">
    <property type="entry name" value="GntR_C"/>
</dbReference>
<reference evidence="5 6" key="1">
    <citation type="journal article" date="2019" name="Int. J. Syst. Evol. Microbiol.">
        <title>The Global Catalogue of Microorganisms (GCM) 10K type strain sequencing project: providing services to taxonomists for standard genome sequencing and annotation.</title>
        <authorList>
            <consortium name="The Broad Institute Genomics Platform"/>
            <consortium name="The Broad Institute Genome Sequencing Center for Infectious Disease"/>
            <person name="Wu L."/>
            <person name="Ma J."/>
        </authorList>
    </citation>
    <scope>NUCLEOTIDE SEQUENCE [LARGE SCALE GENOMIC DNA]</scope>
    <source>
        <strain evidence="5 6">JCM 16022</strain>
    </source>
</reference>
<name>A0ABN2Z7W3_9ACTN</name>
<dbReference type="PROSITE" id="PS50949">
    <property type="entry name" value="HTH_GNTR"/>
    <property type="match status" value="1"/>
</dbReference>
<accession>A0ABN2Z7W3</accession>
<dbReference type="Gene3D" id="1.10.10.10">
    <property type="entry name" value="Winged helix-like DNA-binding domain superfamily/Winged helix DNA-binding domain"/>
    <property type="match status" value="1"/>
</dbReference>
<proteinExistence type="predicted"/>
<dbReference type="Gene3D" id="1.20.120.530">
    <property type="entry name" value="GntR ligand-binding domain-like"/>
    <property type="match status" value="1"/>
</dbReference>
<dbReference type="SMART" id="SM00895">
    <property type="entry name" value="FCD"/>
    <property type="match status" value="1"/>
</dbReference>
<comment type="caution">
    <text evidence="5">The sequence shown here is derived from an EMBL/GenBank/DDBJ whole genome shotgun (WGS) entry which is preliminary data.</text>
</comment>
<evidence type="ECO:0000313" key="5">
    <source>
        <dbReference type="EMBL" id="GAA2138090.1"/>
    </source>
</evidence>
<dbReference type="Pfam" id="PF07729">
    <property type="entry name" value="FCD"/>
    <property type="match status" value="1"/>
</dbReference>
<dbReference type="Proteomes" id="UP001501771">
    <property type="component" value="Unassembled WGS sequence"/>
</dbReference>
<dbReference type="Pfam" id="PF00392">
    <property type="entry name" value="GntR"/>
    <property type="match status" value="1"/>
</dbReference>
<dbReference type="SUPFAM" id="SSF48008">
    <property type="entry name" value="GntR ligand-binding domain-like"/>
    <property type="match status" value="1"/>
</dbReference>
<gene>
    <name evidence="5" type="ORF">GCM10009844_05790</name>
</gene>
<evidence type="ECO:0000313" key="6">
    <source>
        <dbReference type="Proteomes" id="UP001501771"/>
    </source>
</evidence>
<dbReference type="SUPFAM" id="SSF46785">
    <property type="entry name" value="Winged helix' DNA-binding domain"/>
    <property type="match status" value="1"/>
</dbReference>
<feature type="domain" description="HTH gntR-type" evidence="4">
    <location>
        <begin position="25"/>
        <end position="92"/>
    </location>
</feature>
<evidence type="ECO:0000256" key="2">
    <source>
        <dbReference type="ARBA" id="ARBA00023125"/>
    </source>
</evidence>
<evidence type="ECO:0000256" key="3">
    <source>
        <dbReference type="ARBA" id="ARBA00023163"/>
    </source>
</evidence>
<keyword evidence="1" id="KW-0805">Transcription regulation</keyword>